<dbReference type="InterPro" id="IPR029058">
    <property type="entry name" value="AB_hydrolase_fold"/>
</dbReference>
<dbReference type="Pfam" id="PF12146">
    <property type="entry name" value="Hydrolase_4"/>
    <property type="match status" value="1"/>
</dbReference>
<keyword evidence="3" id="KW-1185">Reference proteome</keyword>
<dbReference type="InterPro" id="IPR022742">
    <property type="entry name" value="Hydrolase_4"/>
</dbReference>
<accession>A0A511VA55</accession>
<proteinExistence type="predicted"/>
<keyword evidence="2" id="KW-0378">Hydrolase</keyword>
<dbReference type="EMBL" id="BJXX01000152">
    <property type="protein sequence ID" value="GEN35807.1"/>
    <property type="molecule type" value="Genomic_DNA"/>
</dbReference>
<sequence length="317" mass="35274">MIKEDIKIPVDHGRAVIATTVERPRNGKNSDVLIVMIPGSGPVDRDGNMRGMRASIYKQLADALVQSGFATLRYDKIGVGESTGDFNHAGLYDAVQCVSDIIDYCNSTEDMVFNKIFLLGHSEGTIIATLSASRKHVDGIILLCGAGTSLKSVITSQNEALLSEIASKSGFTGLLLRKLVSPEKQRLKQKKLFDKVMQTNEATVRISGRIVQAKWLREHLSLNDQKILQLLSSLKCKVLVIHGSKDVQSPIKPFYHLKNLALDHIRTVMIDDMNHMLKKQKEACSLLALKKIYKKSANEPISHEIVDEIENWLQAMR</sequence>
<dbReference type="SUPFAM" id="SSF53474">
    <property type="entry name" value="alpha/beta-Hydrolases"/>
    <property type="match status" value="1"/>
</dbReference>
<dbReference type="InterPro" id="IPR053145">
    <property type="entry name" value="AB_hydrolase_Est10"/>
</dbReference>
<dbReference type="Gene3D" id="3.40.50.1820">
    <property type="entry name" value="alpha/beta hydrolase"/>
    <property type="match status" value="1"/>
</dbReference>
<evidence type="ECO:0000259" key="1">
    <source>
        <dbReference type="Pfam" id="PF12146"/>
    </source>
</evidence>
<gene>
    <name evidence="2" type="ORF">ADA01nite_32670</name>
</gene>
<feature type="domain" description="Serine aminopeptidase S33" evidence="1">
    <location>
        <begin position="53"/>
        <end position="277"/>
    </location>
</feature>
<organism evidence="2 3">
    <name type="scientific">Aneurinibacillus danicus</name>
    <dbReference type="NCBI Taxonomy" id="267746"/>
    <lineage>
        <taxon>Bacteria</taxon>
        <taxon>Bacillati</taxon>
        <taxon>Bacillota</taxon>
        <taxon>Bacilli</taxon>
        <taxon>Bacillales</taxon>
        <taxon>Paenibacillaceae</taxon>
        <taxon>Aneurinibacillus group</taxon>
        <taxon>Aneurinibacillus</taxon>
    </lineage>
</organism>
<evidence type="ECO:0000313" key="2">
    <source>
        <dbReference type="EMBL" id="GEN35807.1"/>
    </source>
</evidence>
<dbReference type="PANTHER" id="PTHR43265:SF1">
    <property type="entry name" value="ESTERASE ESTD"/>
    <property type="match status" value="1"/>
</dbReference>
<dbReference type="PANTHER" id="PTHR43265">
    <property type="entry name" value="ESTERASE ESTD"/>
    <property type="match status" value="1"/>
</dbReference>
<reference evidence="2 3" key="1">
    <citation type="submission" date="2019-07" db="EMBL/GenBank/DDBJ databases">
        <title>Whole genome shotgun sequence of Aneurinibacillus danicus NBRC 102444.</title>
        <authorList>
            <person name="Hosoyama A."/>
            <person name="Uohara A."/>
            <person name="Ohji S."/>
            <person name="Ichikawa N."/>
        </authorList>
    </citation>
    <scope>NUCLEOTIDE SEQUENCE [LARGE SCALE GENOMIC DNA]</scope>
    <source>
        <strain evidence="2 3">NBRC 102444</strain>
    </source>
</reference>
<protein>
    <submittedName>
        <fullName evidence="2">Acyl-CoA thioester hydrolase</fullName>
    </submittedName>
</protein>
<name>A0A511VA55_9BACL</name>
<dbReference type="Proteomes" id="UP000321157">
    <property type="component" value="Unassembled WGS sequence"/>
</dbReference>
<comment type="caution">
    <text evidence="2">The sequence shown here is derived from an EMBL/GenBank/DDBJ whole genome shotgun (WGS) entry which is preliminary data.</text>
</comment>
<dbReference type="AlphaFoldDB" id="A0A511VA55"/>
<dbReference type="GO" id="GO:0052689">
    <property type="term" value="F:carboxylic ester hydrolase activity"/>
    <property type="evidence" value="ECO:0007669"/>
    <property type="project" value="TreeGrafter"/>
</dbReference>
<evidence type="ECO:0000313" key="3">
    <source>
        <dbReference type="Proteomes" id="UP000321157"/>
    </source>
</evidence>